<dbReference type="GO" id="GO:0043041">
    <property type="term" value="P:amino acid activation for nonribosomal peptide biosynthetic process"/>
    <property type="evidence" value="ECO:0007669"/>
    <property type="project" value="TreeGrafter"/>
</dbReference>
<dbReference type="InterPro" id="IPR025110">
    <property type="entry name" value="AMP-bd_C"/>
</dbReference>
<dbReference type="GO" id="GO:0044550">
    <property type="term" value="P:secondary metabolite biosynthetic process"/>
    <property type="evidence" value="ECO:0007669"/>
    <property type="project" value="TreeGrafter"/>
</dbReference>
<dbReference type="Pfam" id="PF13193">
    <property type="entry name" value="AMP-binding_C"/>
    <property type="match status" value="1"/>
</dbReference>
<accession>A0A9X2HD35</accession>
<dbReference type="RefSeq" id="WP_254164906.1">
    <property type="nucleotide sequence ID" value="NZ_JANAFB010000004.1"/>
</dbReference>
<protein>
    <submittedName>
        <fullName evidence="6">Alpha/beta fold hydrolase</fullName>
    </submittedName>
</protein>
<evidence type="ECO:0000313" key="7">
    <source>
        <dbReference type="Proteomes" id="UP001139502"/>
    </source>
</evidence>
<dbReference type="PROSITE" id="PS50075">
    <property type="entry name" value="CARRIER"/>
    <property type="match status" value="1"/>
</dbReference>
<gene>
    <name evidence="6" type="ORF">NBM05_02555</name>
</gene>
<dbReference type="SUPFAM" id="SSF47336">
    <property type="entry name" value="ACP-like"/>
    <property type="match status" value="1"/>
</dbReference>
<dbReference type="InterPro" id="IPR045851">
    <property type="entry name" value="AMP-bd_C_sf"/>
</dbReference>
<comment type="caution">
    <text evidence="6">The sequence shown here is derived from an EMBL/GenBank/DDBJ whole genome shotgun (WGS) entry which is preliminary data.</text>
</comment>
<dbReference type="InterPro" id="IPR020802">
    <property type="entry name" value="TesA-like"/>
</dbReference>
<dbReference type="Pfam" id="PF00501">
    <property type="entry name" value="AMP-binding"/>
    <property type="match status" value="1"/>
</dbReference>
<dbReference type="PANTHER" id="PTHR45527:SF1">
    <property type="entry name" value="FATTY ACID SYNTHASE"/>
    <property type="match status" value="1"/>
</dbReference>
<dbReference type="InterPro" id="IPR036736">
    <property type="entry name" value="ACP-like_sf"/>
</dbReference>
<feature type="region of interest" description="Disordered" evidence="4">
    <location>
        <begin position="33"/>
        <end position="59"/>
    </location>
</feature>
<dbReference type="InterPro" id="IPR042099">
    <property type="entry name" value="ANL_N_sf"/>
</dbReference>
<keyword evidence="6" id="KW-0378">Hydrolase</keyword>
<name>A0A9X2HD35_9MICC</name>
<dbReference type="Pfam" id="PF00975">
    <property type="entry name" value="Thioesterase"/>
    <property type="match status" value="1"/>
</dbReference>
<sequence length="778" mass="81935">AEAARAGAERAGLDGRRLLGLADLLRWDLQVPRPASPESAAPKPAKPEPALPEHAAEAPAPGLSDPAYLIFTSGTTGEPKGVQVPHRALAHLLASHRASVLPGPGEPPARLAHTTGVGFDAAMDPLLWLADGHEVHVLPDAVRRDPQALVERFAEQGITAWETTPSYVAALAAQTRLAEHLDDRPAEEPFHLMLGGEPLDPGLWSWLRERPAVRAWNLYGPTEVGVDSMVARVADAASPELGAPTAGTAAYVLDDRLRPVPPGASGELWLAGPQLADGYAGRPGTTALSFTADPFAADGSRMYRTGDVVVAGEPDAGGRVAVKTLGRSDDQVKIRGYRVEPGEVESLLRAADGVAQAVVRPRRTERGAELIAWVVPRDPEAQPGEELLAELGRRVPDYMVPAALATIPEVPLTANGKVDEAALPQPRTAGGTGRAPREGAERAVAEAYERLLGVEGVAAGDSFFDLGGHSFVAQPVVSAVNEALGTELPVQAVFQAPTVAGLAALVEGGGGAVAESLRPVLPLRPEGDAAPLFAVHPASGLSWAFSALLPHVAQDRPVMGLQMPGIAPDEPERAEPEDLDELVADYLDTILEIQPEGPYHLVGWSFGGRLAQAIAARLRDRGREVATLGLIDAYPSEEALAGVADEQRMWRGLLAAHGLTEGLPEELGAGAVLETLRAAGNPLGDVPERTVERIARRFRRTGRILDEAPIPTFDGNLHVFEATREVPAGRPAPEAWEEHVTGRVTSSAVDAAHDGMLAPAAVAQMAPDLRRLLSASRD</sequence>
<evidence type="ECO:0000313" key="6">
    <source>
        <dbReference type="EMBL" id="MCP3424939.1"/>
    </source>
</evidence>
<dbReference type="GO" id="GO:0016787">
    <property type="term" value="F:hydrolase activity"/>
    <property type="evidence" value="ECO:0007669"/>
    <property type="project" value="UniProtKB-KW"/>
</dbReference>
<dbReference type="EMBL" id="JANAFB010000004">
    <property type="protein sequence ID" value="MCP3424939.1"/>
    <property type="molecule type" value="Genomic_DNA"/>
</dbReference>
<evidence type="ECO:0000256" key="1">
    <source>
        <dbReference type="ARBA" id="ARBA00001957"/>
    </source>
</evidence>
<keyword evidence="3" id="KW-0597">Phosphoprotein</keyword>
<dbReference type="PANTHER" id="PTHR45527">
    <property type="entry name" value="NONRIBOSOMAL PEPTIDE SYNTHETASE"/>
    <property type="match status" value="1"/>
</dbReference>
<evidence type="ECO:0000259" key="5">
    <source>
        <dbReference type="PROSITE" id="PS50075"/>
    </source>
</evidence>
<dbReference type="InterPro" id="IPR029058">
    <property type="entry name" value="AB_hydrolase_fold"/>
</dbReference>
<dbReference type="Gene3D" id="3.30.300.30">
    <property type="match status" value="1"/>
</dbReference>
<proteinExistence type="predicted"/>
<dbReference type="SMART" id="SM00823">
    <property type="entry name" value="PKS_PP"/>
    <property type="match status" value="1"/>
</dbReference>
<dbReference type="CDD" id="cd05930">
    <property type="entry name" value="A_NRPS"/>
    <property type="match status" value="1"/>
</dbReference>
<keyword evidence="2" id="KW-0596">Phosphopantetheine</keyword>
<dbReference type="InterPro" id="IPR000873">
    <property type="entry name" value="AMP-dep_synth/lig_dom"/>
</dbReference>
<dbReference type="SUPFAM" id="SSF53474">
    <property type="entry name" value="alpha/beta-Hydrolases"/>
    <property type="match status" value="1"/>
</dbReference>
<dbReference type="AlphaFoldDB" id="A0A9X2HD35"/>
<evidence type="ECO:0000256" key="3">
    <source>
        <dbReference type="ARBA" id="ARBA00022553"/>
    </source>
</evidence>
<dbReference type="Gene3D" id="3.40.50.12780">
    <property type="entry name" value="N-terminal domain of ligase-like"/>
    <property type="match status" value="1"/>
</dbReference>
<dbReference type="SMART" id="SM00824">
    <property type="entry name" value="PKS_TE"/>
    <property type="match status" value="1"/>
</dbReference>
<feature type="non-terminal residue" evidence="6">
    <location>
        <position position="1"/>
    </location>
</feature>
<reference evidence="6" key="1">
    <citation type="submission" date="2022-06" db="EMBL/GenBank/DDBJ databases">
        <title>Rothia sp. isolated from sandalwood seedling.</title>
        <authorList>
            <person name="Tuikhar N."/>
            <person name="Kirdat K."/>
            <person name="Thorat V."/>
            <person name="Swetha P."/>
            <person name="Padma S."/>
            <person name="Sundararaj R."/>
            <person name="Yadav A."/>
        </authorList>
    </citation>
    <scope>NUCLEOTIDE SEQUENCE</scope>
    <source>
        <strain evidence="6">AR01</strain>
    </source>
</reference>
<dbReference type="InterPro" id="IPR009081">
    <property type="entry name" value="PP-bd_ACP"/>
</dbReference>
<feature type="domain" description="Carrier" evidence="5">
    <location>
        <begin position="435"/>
        <end position="510"/>
    </location>
</feature>
<dbReference type="GO" id="GO:0005829">
    <property type="term" value="C:cytosol"/>
    <property type="evidence" value="ECO:0007669"/>
    <property type="project" value="TreeGrafter"/>
</dbReference>
<dbReference type="InterPro" id="IPR020845">
    <property type="entry name" value="AMP-binding_CS"/>
</dbReference>
<dbReference type="InterPro" id="IPR020806">
    <property type="entry name" value="PKS_PP-bd"/>
</dbReference>
<evidence type="ECO:0000256" key="2">
    <source>
        <dbReference type="ARBA" id="ARBA00022450"/>
    </source>
</evidence>
<dbReference type="GO" id="GO:0031177">
    <property type="term" value="F:phosphopantetheine binding"/>
    <property type="evidence" value="ECO:0007669"/>
    <property type="project" value="InterPro"/>
</dbReference>
<evidence type="ECO:0000256" key="4">
    <source>
        <dbReference type="SAM" id="MobiDB-lite"/>
    </source>
</evidence>
<organism evidence="6 7">
    <name type="scientific">Rothia santali</name>
    <dbReference type="NCBI Taxonomy" id="2949643"/>
    <lineage>
        <taxon>Bacteria</taxon>
        <taxon>Bacillati</taxon>
        <taxon>Actinomycetota</taxon>
        <taxon>Actinomycetes</taxon>
        <taxon>Micrococcales</taxon>
        <taxon>Micrococcaceae</taxon>
        <taxon>Rothia</taxon>
    </lineage>
</organism>
<dbReference type="SUPFAM" id="SSF56801">
    <property type="entry name" value="Acetyl-CoA synthetase-like"/>
    <property type="match status" value="1"/>
</dbReference>
<dbReference type="PROSITE" id="PS00455">
    <property type="entry name" value="AMP_BINDING"/>
    <property type="match status" value="1"/>
</dbReference>
<dbReference type="Pfam" id="PF00550">
    <property type="entry name" value="PP-binding"/>
    <property type="match status" value="1"/>
</dbReference>
<dbReference type="Gene3D" id="3.40.50.1820">
    <property type="entry name" value="alpha/beta hydrolase"/>
    <property type="match status" value="1"/>
</dbReference>
<dbReference type="InterPro" id="IPR001031">
    <property type="entry name" value="Thioesterase"/>
</dbReference>
<keyword evidence="7" id="KW-1185">Reference proteome</keyword>
<dbReference type="Proteomes" id="UP001139502">
    <property type="component" value="Unassembled WGS sequence"/>
</dbReference>
<comment type="cofactor">
    <cofactor evidence="1">
        <name>pantetheine 4'-phosphate</name>
        <dbReference type="ChEBI" id="CHEBI:47942"/>
    </cofactor>
</comment>